<keyword evidence="8" id="KW-0804">Transcription</keyword>
<feature type="region of interest" description="Disordered" evidence="11">
    <location>
        <begin position="349"/>
        <end position="376"/>
    </location>
</feature>
<dbReference type="Gene3D" id="3.30.160.60">
    <property type="entry name" value="Classic Zinc Finger"/>
    <property type="match status" value="3"/>
</dbReference>
<evidence type="ECO:0000256" key="10">
    <source>
        <dbReference type="PROSITE-ProRule" id="PRU00042"/>
    </source>
</evidence>
<comment type="subcellular location">
    <subcellularLocation>
        <location evidence="1">Nucleus</location>
    </subcellularLocation>
</comment>
<dbReference type="AlphaFoldDB" id="A0A915B446"/>
<evidence type="ECO:0000256" key="1">
    <source>
        <dbReference type="ARBA" id="ARBA00004123"/>
    </source>
</evidence>
<name>A0A915B446_PARUN</name>
<dbReference type="SMART" id="SM00355">
    <property type="entry name" value="ZnF_C2H2"/>
    <property type="match status" value="3"/>
</dbReference>
<keyword evidence="2" id="KW-0479">Metal-binding</keyword>
<evidence type="ECO:0000256" key="4">
    <source>
        <dbReference type="ARBA" id="ARBA00022771"/>
    </source>
</evidence>
<keyword evidence="9" id="KW-0539">Nucleus</keyword>
<dbReference type="WBParaSite" id="PgR023_g033_t02">
    <property type="protein sequence ID" value="PgR023_g033_t02"/>
    <property type="gene ID" value="PgR023_g033"/>
</dbReference>
<dbReference type="FunFam" id="3.30.160.60:FF:000064">
    <property type="entry name" value="Early growth response protein 3"/>
    <property type="match status" value="1"/>
</dbReference>
<organism evidence="13 14">
    <name type="scientific">Parascaris univalens</name>
    <name type="common">Nematode worm</name>
    <dbReference type="NCBI Taxonomy" id="6257"/>
    <lineage>
        <taxon>Eukaryota</taxon>
        <taxon>Metazoa</taxon>
        <taxon>Ecdysozoa</taxon>
        <taxon>Nematoda</taxon>
        <taxon>Chromadorea</taxon>
        <taxon>Rhabditida</taxon>
        <taxon>Spirurina</taxon>
        <taxon>Ascaridomorpha</taxon>
        <taxon>Ascaridoidea</taxon>
        <taxon>Ascarididae</taxon>
        <taxon>Parascaris</taxon>
    </lineage>
</organism>
<dbReference type="GO" id="GO:0000978">
    <property type="term" value="F:RNA polymerase II cis-regulatory region sequence-specific DNA binding"/>
    <property type="evidence" value="ECO:0007669"/>
    <property type="project" value="TreeGrafter"/>
</dbReference>
<evidence type="ECO:0000256" key="2">
    <source>
        <dbReference type="ARBA" id="ARBA00022723"/>
    </source>
</evidence>
<evidence type="ECO:0000313" key="14">
    <source>
        <dbReference type="WBParaSite" id="PgR023_g033_t02"/>
    </source>
</evidence>
<feature type="domain" description="C2H2-type" evidence="12">
    <location>
        <begin position="412"/>
        <end position="439"/>
    </location>
</feature>
<feature type="region of interest" description="Disordered" evidence="11">
    <location>
        <begin position="174"/>
        <end position="205"/>
    </location>
</feature>
<dbReference type="PROSITE" id="PS00028">
    <property type="entry name" value="ZINC_FINGER_C2H2_1"/>
    <property type="match status" value="2"/>
</dbReference>
<keyword evidence="13" id="KW-1185">Reference proteome</keyword>
<proteinExistence type="predicted"/>
<evidence type="ECO:0000256" key="6">
    <source>
        <dbReference type="ARBA" id="ARBA00023015"/>
    </source>
</evidence>
<feature type="compositionally biased region" description="Polar residues" evidence="11">
    <location>
        <begin position="174"/>
        <end position="190"/>
    </location>
</feature>
<feature type="domain" description="C2H2-type" evidence="12">
    <location>
        <begin position="384"/>
        <end position="411"/>
    </location>
</feature>
<dbReference type="GO" id="GO:0000981">
    <property type="term" value="F:DNA-binding transcription factor activity, RNA polymerase II-specific"/>
    <property type="evidence" value="ECO:0007669"/>
    <property type="project" value="TreeGrafter"/>
</dbReference>
<accession>A0A915B446</accession>
<dbReference type="PANTHER" id="PTHR23235:SF161">
    <property type="entry name" value="C2H2-TYPE DOMAIN-CONTAINING PROTEIN"/>
    <property type="match status" value="1"/>
</dbReference>
<dbReference type="PROSITE" id="PS50157">
    <property type="entry name" value="ZINC_FINGER_C2H2_2"/>
    <property type="match status" value="3"/>
</dbReference>
<evidence type="ECO:0000256" key="11">
    <source>
        <dbReference type="SAM" id="MobiDB-lite"/>
    </source>
</evidence>
<dbReference type="GO" id="GO:0008270">
    <property type="term" value="F:zinc ion binding"/>
    <property type="evidence" value="ECO:0007669"/>
    <property type="project" value="UniProtKB-KW"/>
</dbReference>
<dbReference type="SUPFAM" id="SSF57667">
    <property type="entry name" value="beta-beta-alpha zinc fingers"/>
    <property type="match status" value="2"/>
</dbReference>
<dbReference type="Proteomes" id="UP000887569">
    <property type="component" value="Unplaced"/>
</dbReference>
<evidence type="ECO:0000256" key="3">
    <source>
        <dbReference type="ARBA" id="ARBA00022737"/>
    </source>
</evidence>
<dbReference type="GO" id="GO:0005634">
    <property type="term" value="C:nucleus"/>
    <property type="evidence" value="ECO:0007669"/>
    <property type="project" value="UniProtKB-SubCell"/>
</dbReference>
<reference evidence="14" key="1">
    <citation type="submission" date="2022-11" db="UniProtKB">
        <authorList>
            <consortium name="WormBaseParasite"/>
        </authorList>
    </citation>
    <scope>IDENTIFICATION</scope>
</reference>
<dbReference type="Pfam" id="PF00096">
    <property type="entry name" value="zf-C2H2"/>
    <property type="match status" value="1"/>
</dbReference>
<evidence type="ECO:0000313" key="13">
    <source>
        <dbReference type="Proteomes" id="UP000887569"/>
    </source>
</evidence>
<keyword evidence="6" id="KW-0805">Transcription regulation</keyword>
<evidence type="ECO:0000256" key="9">
    <source>
        <dbReference type="ARBA" id="ARBA00023242"/>
    </source>
</evidence>
<sequence length="618" mass="69135">MALRSSTRTRSRIRQNRRCRRFLHSLRRPRMEQASQPTQARGKQRMLPSLLQLPTVCVGSGQRTAPIKQALSIETRSLSDAISALATSSPIMSLSTSMPVENPLMMRMSTDGAASAILHERWFTYRHERTSSSSSDSGVAIQFSPPLHIQRAATSQAALCISPPGLSPLNVTDSAFSTPTPSSRHSTNRFTFDHVPSPARQPTSRPQRLASAFEVPALCSDNTSLEERLRKVRAEPDAIDNEESCGQRSVEASTPLLIHKKSLPIASHIEYASLLHHMLVREISTRQQTNATSPQQMIPTPLVCVDDCSPKSSAVELVNVLRSPSLHLQSSSLASSSCSVSVPSSSLLSVSPSSHPSSSSPLSGSDEPSSSVFSEDSDDLKRQYLCRFCHKDFRRPDILSRHLRRHTGEKPFKCEVCLRYFSRSDHLKTHRRTHTDEKPYQCPLCVYAARRRDVLTRHMSTRHHTKAKQCTHQRHREVRRCASDGDALQVSRGESRSEVGDQRVPFNGDDKITGKNRRLMRTLECLDRVTSHPRCTNTLTGGCTAHLVDTTMMTMFSRNEFSEQKVELINKQTSSDLCYVDDECSHGHEAKCKDERLVKSLQHERLVKSLQHDSPMSA</sequence>
<keyword evidence="5" id="KW-0862">Zinc</keyword>
<keyword evidence="4 10" id="KW-0863">Zinc-finger</keyword>
<feature type="region of interest" description="Disordered" evidence="11">
    <location>
        <begin position="489"/>
        <end position="509"/>
    </location>
</feature>
<evidence type="ECO:0000256" key="5">
    <source>
        <dbReference type="ARBA" id="ARBA00022833"/>
    </source>
</evidence>
<protein>
    <submittedName>
        <fullName evidence="14">C2H2-type domain-containing protein</fullName>
    </submittedName>
</protein>
<evidence type="ECO:0000256" key="8">
    <source>
        <dbReference type="ARBA" id="ARBA00023163"/>
    </source>
</evidence>
<dbReference type="InterPro" id="IPR013087">
    <property type="entry name" value="Znf_C2H2_type"/>
</dbReference>
<dbReference type="PANTHER" id="PTHR23235">
    <property type="entry name" value="KRUEPPEL-LIKE TRANSCRIPTION FACTOR"/>
    <property type="match status" value="1"/>
</dbReference>
<evidence type="ECO:0000256" key="7">
    <source>
        <dbReference type="ARBA" id="ARBA00023125"/>
    </source>
</evidence>
<feature type="compositionally biased region" description="Low complexity" evidence="11">
    <location>
        <begin position="349"/>
        <end position="372"/>
    </location>
</feature>
<feature type="domain" description="C2H2-type" evidence="12">
    <location>
        <begin position="440"/>
        <end position="469"/>
    </location>
</feature>
<dbReference type="InterPro" id="IPR036236">
    <property type="entry name" value="Znf_C2H2_sf"/>
</dbReference>
<evidence type="ECO:0000259" key="12">
    <source>
        <dbReference type="PROSITE" id="PS50157"/>
    </source>
</evidence>
<keyword evidence="3" id="KW-0677">Repeat</keyword>
<keyword evidence="7" id="KW-0238">DNA-binding</keyword>